<organism evidence="3 4">
    <name type="scientific">Candidatus Flavonifractor merdigallinarum</name>
    <dbReference type="NCBI Taxonomy" id="2838589"/>
    <lineage>
        <taxon>Bacteria</taxon>
        <taxon>Bacillati</taxon>
        <taxon>Bacillota</taxon>
        <taxon>Clostridia</taxon>
        <taxon>Eubacteriales</taxon>
        <taxon>Oscillospiraceae</taxon>
        <taxon>Flavonifractor</taxon>
    </lineage>
</organism>
<keyword evidence="2" id="KW-0472">Membrane</keyword>
<reference evidence="3" key="1">
    <citation type="journal article" date="2021" name="PeerJ">
        <title>Extensive microbial diversity within the chicken gut microbiome revealed by metagenomics and culture.</title>
        <authorList>
            <person name="Gilroy R."/>
            <person name="Ravi A."/>
            <person name="Getino M."/>
            <person name="Pursley I."/>
            <person name="Horton D.L."/>
            <person name="Alikhan N.F."/>
            <person name="Baker D."/>
            <person name="Gharbi K."/>
            <person name="Hall N."/>
            <person name="Watson M."/>
            <person name="Adriaenssens E.M."/>
            <person name="Foster-Nyarko E."/>
            <person name="Jarju S."/>
            <person name="Secka A."/>
            <person name="Antonio M."/>
            <person name="Oren A."/>
            <person name="Chaudhuri R.R."/>
            <person name="La Ragione R."/>
            <person name="Hildebrand F."/>
            <person name="Pallen M.J."/>
        </authorList>
    </citation>
    <scope>NUCLEOTIDE SEQUENCE</scope>
    <source>
        <strain evidence="3">ChiBcec16_6824</strain>
    </source>
</reference>
<feature type="compositionally biased region" description="Pro residues" evidence="1">
    <location>
        <begin position="1"/>
        <end position="10"/>
    </location>
</feature>
<keyword evidence="2" id="KW-1133">Transmembrane helix</keyword>
<protein>
    <submittedName>
        <fullName evidence="3">Uncharacterized protein</fullName>
    </submittedName>
</protein>
<gene>
    <name evidence="3" type="ORF">H9841_10730</name>
</gene>
<feature type="transmembrane region" description="Helical" evidence="2">
    <location>
        <begin position="55"/>
        <end position="75"/>
    </location>
</feature>
<reference evidence="3" key="2">
    <citation type="submission" date="2021-04" db="EMBL/GenBank/DDBJ databases">
        <authorList>
            <person name="Gilroy R."/>
        </authorList>
    </citation>
    <scope>NUCLEOTIDE SEQUENCE</scope>
    <source>
        <strain evidence="3">ChiBcec16_6824</strain>
    </source>
</reference>
<sequence length="113" mass="11870">MSERPNPPQEPQDDPRPSYTPASPVKRALAWMGIVYMVILVLLTTYNLATGEPLHGIPGILLFPACGGLAAVCFLRSREEHRTPLLVLGVLAAIACAVNLVTGVIALVGALGG</sequence>
<dbReference type="Proteomes" id="UP000823868">
    <property type="component" value="Unassembled WGS sequence"/>
</dbReference>
<name>A0A9D1YAI9_9FIRM</name>
<feature type="transmembrane region" description="Helical" evidence="2">
    <location>
        <begin position="28"/>
        <end position="49"/>
    </location>
</feature>
<evidence type="ECO:0000256" key="2">
    <source>
        <dbReference type="SAM" id="Phobius"/>
    </source>
</evidence>
<evidence type="ECO:0000313" key="4">
    <source>
        <dbReference type="Proteomes" id="UP000823868"/>
    </source>
</evidence>
<evidence type="ECO:0000256" key="1">
    <source>
        <dbReference type="SAM" id="MobiDB-lite"/>
    </source>
</evidence>
<dbReference type="EMBL" id="DXDX01000196">
    <property type="protein sequence ID" value="HIY22357.1"/>
    <property type="molecule type" value="Genomic_DNA"/>
</dbReference>
<dbReference type="AlphaFoldDB" id="A0A9D1YAI9"/>
<evidence type="ECO:0000313" key="3">
    <source>
        <dbReference type="EMBL" id="HIY22357.1"/>
    </source>
</evidence>
<comment type="caution">
    <text evidence="3">The sequence shown here is derived from an EMBL/GenBank/DDBJ whole genome shotgun (WGS) entry which is preliminary data.</text>
</comment>
<keyword evidence="2" id="KW-0812">Transmembrane</keyword>
<feature type="region of interest" description="Disordered" evidence="1">
    <location>
        <begin position="1"/>
        <end position="21"/>
    </location>
</feature>
<feature type="transmembrane region" description="Helical" evidence="2">
    <location>
        <begin position="87"/>
        <end position="111"/>
    </location>
</feature>
<proteinExistence type="predicted"/>
<accession>A0A9D1YAI9</accession>